<name>A0A5J4Q0Y2_9ZZZZ</name>
<organism evidence="3">
    <name type="scientific">termite gut metagenome</name>
    <dbReference type="NCBI Taxonomy" id="433724"/>
    <lineage>
        <taxon>unclassified sequences</taxon>
        <taxon>metagenomes</taxon>
        <taxon>organismal metagenomes</taxon>
    </lineage>
</organism>
<sequence length="342" mass="39910">MKPFDEFVSNKMIIIASFVLGAFIIYPRIISMPGELFYITNPGTKVEYVLFFSFRYLFFCLLTWILLTVNIRKQDTLVFTERLLKTFLITVVAYILYVLFSIAVSKHADCFTGLLLFQFVVTCLLCSFIGHFFAMYSKQRKQEHEIEKLQTEKLQSRYEALANQINPHFFFNSLNGLTALIRDNKKSQTLEYINKLSAVFRYILQSDKKGLIPLREELKFLDSFRYLQEVRYADKFSFQIDVPPEKENMLIPVLSLLPLIENVVKHNMIDSENQMCVSVFMNEKDELVISNPIHKKLDPTAQNGIGLTNLSDRFLLLFNKKIRIENTDSVFSVYLPLNNCIK</sequence>
<feature type="transmembrane region" description="Helical" evidence="1">
    <location>
        <begin position="83"/>
        <end position="103"/>
    </location>
</feature>
<evidence type="ECO:0000259" key="2">
    <source>
        <dbReference type="Pfam" id="PF06580"/>
    </source>
</evidence>
<keyword evidence="3" id="KW-0418">Kinase</keyword>
<dbReference type="PANTHER" id="PTHR34220:SF7">
    <property type="entry name" value="SENSOR HISTIDINE KINASE YPDA"/>
    <property type="match status" value="1"/>
</dbReference>
<protein>
    <submittedName>
        <fullName evidence="3">Sensor histidine kinase YpdA</fullName>
        <ecNumber evidence="3">2.7.13.3</ecNumber>
    </submittedName>
</protein>
<dbReference type="EMBL" id="SNRY01005254">
    <property type="protein sequence ID" value="KAA6315435.1"/>
    <property type="molecule type" value="Genomic_DNA"/>
</dbReference>
<keyword evidence="1" id="KW-1133">Transmembrane helix</keyword>
<dbReference type="Pfam" id="PF06580">
    <property type="entry name" value="His_kinase"/>
    <property type="match status" value="1"/>
</dbReference>
<evidence type="ECO:0000313" key="3">
    <source>
        <dbReference type="EMBL" id="KAA6315435.1"/>
    </source>
</evidence>
<dbReference type="InterPro" id="IPR050640">
    <property type="entry name" value="Bact_2-comp_sensor_kinase"/>
</dbReference>
<reference evidence="3" key="1">
    <citation type="submission" date="2019-03" db="EMBL/GenBank/DDBJ databases">
        <title>Single cell metagenomics reveals metabolic interactions within the superorganism composed of flagellate Streblomastix strix and complex community of Bacteroidetes bacteria on its surface.</title>
        <authorList>
            <person name="Treitli S.C."/>
            <person name="Kolisko M."/>
            <person name="Husnik F."/>
            <person name="Keeling P."/>
            <person name="Hampl V."/>
        </authorList>
    </citation>
    <scope>NUCLEOTIDE SEQUENCE</scope>
    <source>
        <strain evidence="3">STM</strain>
    </source>
</reference>
<dbReference type="AlphaFoldDB" id="A0A5J4Q0Y2"/>
<comment type="caution">
    <text evidence="3">The sequence shown here is derived from an EMBL/GenBank/DDBJ whole genome shotgun (WGS) entry which is preliminary data.</text>
</comment>
<keyword evidence="3" id="KW-0808">Transferase</keyword>
<feature type="transmembrane region" description="Helical" evidence="1">
    <location>
        <begin position="115"/>
        <end position="136"/>
    </location>
</feature>
<gene>
    <name evidence="3" type="ORF">EZS27_034105</name>
</gene>
<keyword evidence="1" id="KW-0472">Membrane</keyword>
<feature type="domain" description="Signal transduction histidine kinase internal region" evidence="2">
    <location>
        <begin position="157"/>
        <end position="236"/>
    </location>
</feature>
<dbReference type="GO" id="GO:0016020">
    <property type="term" value="C:membrane"/>
    <property type="evidence" value="ECO:0007669"/>
    <property type="project" value="InterPro"/>
</dbReference>
<dbReference type="GO" id="GO:0000155">
    <property type="term" value="F:phosphorelay sensor kinase activity"/>
    <property type="evidence" value="ECO:0007669"/>
    <property type="project" value="InterPro"/>
</dbReference>
<keyword evidence="1" id="KW-0812">Transmembrane</keyword>
<feature type="transmembrane region" description="Helical" evidence="1">
    <location>
        <begin position="49"/>
        <end position="71"/>
    </location>
</feature>
<dbReference type="InterPro" id="IPR010559">
    <property type="entry name" value="Sig_transdc_His_kin_internal"/>
</dbReference>
<dbReference type="PANTHER" id="PTHR34220">
    <property type="entry name" value="SENSOR HISTIDINE KINASE YPDA"/>
    <property type="match status" value="1"/>
</dbReference>
<proteinExistence type="predicted"/>
<feature type="transmembrane region" description="Helical" evidence="1">
    <location>
        <begin position="12"/>
        <end position="29"/>
    </location>
</feature>
<dbReference type="EC" id="2.7.13.3" evidence="3"/>
<evidence type="ECO:0000256" key="1">
    <source>
        <dbReference type="SAM" id="Phobius"/>
    </source>
</evidence>
<accession>A0A5J4Q0Y2</accession>